<sequence length="539" mass="61297">MNAGHTPGYLLAQIESALCSAFPSKTKLEMMLGHQLNTNLEEVASGGNLKEIVYKVVQDFKSSNKSLAKLINKALQENPYNPDLKAIKEKFKVTTSLVNILLPLENNLMKQMQQAYRGCCADNLLDDSAEEIPESLEEILESLDKIPQYYNDQEIPIIQFGARLLETEDIPNPIGVQLKQWLYENAKHDLSPGTGRTGKKSCQTTHILHLSDLHITTPKQATLWSNQLAQDLSYELQIPDLDALILSGDIANYSTPEEYQAAQQFLDNLGKDFPLDPEKIVIVPGNHDLNWELAKRGYQLLDLEDYDGKPKEGHYIEESPNVIRVRDEAKYQQRFAHFSQFYQAIKGQPYPLDYDQQAIIDHFPEQNLLILGLNSAWELDHHFKTRASIKSGALANALTKIRRNPDYRNCPLKIAVWHHPLNSDGSDRIIDKGFIEQLAVAGFRLFLHGHIHKAETSLFRYDLSPGGRKLDQICAGTFGAPTFELRSAYPWQYNLLTFEGNQLTVHTRRREEPNGAWKPDSRWSQGAGKNSLDYYRIEL</sequence>
<dbReference type="Proteomes" id="UP000003959">
    <property type="component" value="Unassembled WGS sequence"/>
</dbReference>
<evidence type="ECO:0000256" key="3">
    <source>
        <dbReference type="ARBA" id="ARBA00023004"/>
    </source>
</evidence>
<dbReference type="OrthoDB" id="462757at2"/>
<dbReference type="InterPro" id="IPR029052">
    <property type="entry name" value="Metallo-depent_PP-like"/>
</dbReference>
<keyword evidence="3" id="KW-0408">Iron</keyword>
<evidence type="ECO:0000259" key="5">
    <source>
        <dbReference type="Pfam" id="PF00149"/>
    </source>
</evidence>
<keyword evidence="9" id="KW-1185">Reference proteome</keyword>
<dbReference type="HOGENOM" id="CLU_505096_0_0_3"/>
<dbReference type="Pfam" id="PF19963">
    <property type="entry name" value="VMAP-M1"/>
    <property type="match status" value="1"/>
</dbReference>
<dbReference type="PANTHER" id="PTHR42988:SF2">
    <property type="entry name" value="CYCLIC NUCLEOTIDE PHOSPHODIESTERASE CBUA0032-RELATED"/>
    <property type="match status" value="1"/>
</dbReference>
<dbReference type="GO" id="GO:0046872">
    <property type="term" value="F:metal ion binding"/>
    <property type="evidence" value="ECO:0007669"/>
    <property type="project" value="UniProtKB-KW"/>
</dbReference>
<dbReference type="PANTHER" id="PTHR42988">
    <property type="entry name" value="PHOSPHOHYDROLASE"/>
    <property type="match status" value="1"/>
</dbReference>
<dbReference type="InterPro" id="IPR045440">
    <property type="entry name" value="VMAP-M1"/>
</dbReference>
<dbReference type="InterPro" id="IPR004843">
    <property type="entry name" value="Calcineurin-like_PHP"/>
</dbReference>
<dbReference type="Gene3D" id="3.60.21.10">
    <property type="match status" value="1"/>
</dbReference>
<gene>
    <name evidence="8" type="ORF">LYNGBM3L_46760</name>
</gene>
<evidence type="ECO:0000256" key="4">
    <source>
        <dbReference type="ARBA" id="ARBA00025742"/>
    </source>
</evidence>
<keyword evidence="2 8" id="KW-0378">Hydrolase</keyword>
<accession>F4XXB1</accession>
<dbReference type="Pfam" id="PF00149">
    <property type="entry name" value="Metallophos"/>
    <property type="match status" value="1"/>
</dbReference>
<dbReference type="eggNOG" id="COG1100">
    <property type="taxonomic scope" value="Bacteria"/>
</dbReference>
<keyword evidence="1" id="KW-0479">Metal-binding</keyword>
<dbReference type="eggNOG" id="COG1409">
    <property type="taxonomic scope" value="Bacteria"/>
</dbReference>
<dbReference type="InterPro" id="IPR045430">
    <property type="entry name" value="EAD1"/>
</dbReference>
<evidence type="ECO:0000313" key="9">
    <source>
        <dbReference type="Proteomes" id="UP000003959"/>
    </source>
</evidence>
<feature type="domain" description="Effector-associated" evidence="6">
    <location>
        <begin position="12"/>
        <end position="90"/>
    </location>
</feature>
<dbReference type="GO" id="GO:0016787">
    <property type="term" value="F:hydrolase activity"/>
    <property type="evidence" value="ECO:0007669"/>
    <property type="project" value="UniProtKB-KW"/>
</dbReference>
<dbReference type="AlphaFoldDB" id="F4XXB1"/>
<feature type="domain" description="Calcineurin-like phosphoesterase" evidence="5">
    <location>
        <begin position="206"/>
        <end position="453"/>
    </location>
</feature>
<dbReference type="RefSeq" id="WP_009149140.1">
    <property type="nucleotide sequence ID" value="NZ_GL890946.1"/>
</dbReference>
<evidence type="ECO:0000259" key="6">
    <source>
        <dbReference type="Pfam" id="PF19955"/>
    </source>
</evidence>
<reference evidence="9" key="1">
    <citation type="journal article" date="2011" name="Proc. Natl. Acad. Sci. U.S.A.">
        <title>Genomic insights into the physiology and ecology of the marine filamentous cyanobacterium Lyngbya majuscula.</title>
        <authorList>
            <person name="Jones A.C."/>
            <person name="Monroe E.A."/>
            <person name="Podell S."/>
            <person name="Hess W.R."/>
            <person name="Klages S."/>
            <person name="Esquenazi E."/>
            <person name="Niessen S."/>
            <person name="Hoover H."/>
            <person name="Rothmann M."/>
            <person name="Lasken R.S."/>
            <person name="Yates J.R.III."/>
            <person name="Reinhardt R."/>
            <person name="Kube M."/>
            <person name="Burkart M.D."/>
            <person name="Allen E.E."/>
            <person name="Dorrestein P.C."/>
            <person name="Gerwick W.H."/>
            <person name="Gerwick L."/>
        </authorList>
    </citation>
    <scope>NUCLEOTIDE SEQUENCE [LARGE SCALE GENOMIC DNA]</scope>
    <source>
        <strain evidence="9">3L</strain>
    </source>
</reference>
<dbReference type="EMBL" id="GL890946">
    <property type="protein sequence ID" value="EGJ30770.1"/>
    <property type="molecule type" value="Genomic_DNA"/>
</dbReference>
<evidence type="ECO:0000259" key="7">
    <source>
        <dbReference type="Pfam" id="PF19963"/>
    </source>
</evidence>
<evidence type="ECO:0000256" key="1">
    <source>
        <dbReference type="ARBA" id="ARBA00022723"/>
    </source>
</evidence>
<name>F4XXB1_9CYAN</name>
<dbReference type="InterPro" id="IPR050884">
    <property type="entry name" value="CNP_phosphodiesterase-III"/>
</dbReference>
<dbReference type="Pfam" id="PF19955">
    <property type="entry name" value="EAD1"/>
    <property type="match status" value="1"/>
</dbReference>
<evidence type="ECO:0000256" key="2">
    <source>
        <dbReference type="ARBA" id="ARBA00022801"/>
    </source>
</evidence>
<proteinExistence type="inferred from homology"/>
<dbReference type="SUPFAM" id="SSF56300">
    <property type="entry name" value="Metallo-dependent phosphatases"/>
    <property type="match status" value="1"/>
</dbReference>
<evidence type="ECO:0000313" key="8">
    <source>
        <dbReference type="EMBL" id="EGJ30770.1"/>
    </source>
</evidence>
<protein>
    <submittedName>
        <fullName evidence="8">Putative phosphohydrolase</fullName>
    </submittedName>
</protein>
<comment type="similarity">
    <text evidence="4">Belongs to the cyclic nucleotide phosphodiesterase class-III family.</text>
</comment>
<organism evidence="8 9">
    <name type="scientific">Moorena producens 3L</name>
    <dbReference type="NCBI Taxonomy" id="489825"/>
    <lineage>
        <taxon>Bacteria</taxon>
        <taxon>Bacillati</taxon>
        <taxon>Cyanobacteriota</taxon>
        <taxon>Cyanophyceae</taxon>
        <taxon>Coleofasciculales</taxon>
        <taxon>Coleofasciculaceae</taxon>
        <taxon>Moorena</taxon>
    </lineage>
</organism>
<feature type="domain" description="vWA-MoxR associated protein middle region 1" evidence="7">
    <location>
        <begin position="100"/>
        <end position="188"/>
    </location>
</feature>